<dbReference type="InterPro" id="IPR029526">
    <property type="entry name" value="PGBD"/>
</dbReference>
<evidence type="ECO:0000313" key="2">
    <source>
        <dbReference type="EMBL" id="JAT04161.1"/>
    </source>
</evidence>
<dbReference type="PANTHER" id="PTHR47055">
    <property type="entry name" value="DDE_TNP_1_7 DOMAIN-CONTAINING PROTEIN"/>
    <property type="match status" value="1"/>
</dbReference>
<dbReference type="AlphaFoldDB" id="A0A1B6JYA3"/>
<organism evidence="2">
    <name type="scientific">Homalodisca liturata</name>
    <dbReference type="NCBI Taxonomy" id="320908"/>
    <lineage>
        <taxon>Eukaryota</taxon>
        <taxon>Metazoa</taxon>
        <taxon>Ecdysozoa</taxon>
        <taxon>Arthropoda</taxon>
        <taxon>Hexapoda</taxon>
        <taxon>Insecta</taxon>
        <taxon>Pterygota</taxon>
        <taxon>Neoptera</taxon>
        <taxon>Paraneoptera</taxon>
        <taxon>Hemiptera</taxon>
        <taxon>Auchenorrhyncha</taxon>
        <taxon>Membracoidea</taxon>
        <taxon>Cicadellidae</taxon>
        <taxon>Cicadellinae</taxon>
        <taxon>Proconiini</taxon>
        <taxon>Homalodisca</taxon>
    </lineage>
</organism>
<dbReference type="InterPro" id="IPR052638">
    <property type="entry name" value="PiggyBac_TE-derived"/>
</dbReference>
<dbReference type="GO" id="GO:0043565">
    <property type="term" value="F:sequence-specific DNA binding"/>
    <property type="evidence" value="ECO:0007669"/>
    <property type="project" value="TreeGrafter"/>
</dbReference>
<proteinExistence type="predicted"/>
<accession>A0A1B6JYA3</accession>
<reference evidence="2" key="1">
    <citation type="submission" date="2015-11" db="EMBL/GenBank/DDBJ databases">
        <title>De novo transcriptome assembly of four potential Pierce s Disease insect vectors from Arizona vineyards.</title>
        <authorList>
            <person name="Tassone E.E."/>
        </authorList>
    </citation>
    <scope>NUCLEOTIDE SEQUENCE</scope>
</reference>
<dbReference type="Pfam" id="PF13843">
    <property type="entry name" value="DDE_Tnp_1_7"/>
    <property type="match status" value="1"/>
</dbReference>
<evidence type="ECO:0000259" key="1">
    <source>
        <dbReference type="Pfam" id="PF13843"/>
    </source>
</evidence>
<name>A0A1B6JYA3_9HEMI</name>
<sequence>MFEKLLTNEIIEHVVESTNIYALQSGNESFNVSIEEMRIFMAILFLSGYCIVPRKRMYWELSPDTHHDTVSKAMSRNKFEEILRYFHVCDNANLDVSDKFAKIRPLWNMLNERWLQAYPGDANISIDESMVPYFGRHGAKQHIHGKPIRFGYKVWCVCTRLGYLIQAEPYQGKKTGNTIPEIGVGGSVVIDILSELPQNKTYSIYMDNFFTSLKLLDYLSEKGHDATGTIKANRVENAPLKEATVLKKESQGSYDQLTEQKTGITLVRYNDNNVVTVASTRCGVQPMGKAKRWCRVAKRQVDVQQPACIINYNTYMGGVDQLDQNISTYRIGIRNRKWYWALLAYLLNATMNNAWQLYRLTPKGREDPKDLLSFIRHIVQTYFQKYTPQRQRASRVSVTGKERVEESVRLSNSLHVLETNPTQIRCGLCRKNTWKKCKQCLVGCHIKCFENFHS</sequence>
<protein>
    <recommendedName>
        <fullName evidence="1">PiggyBac transposable element-derived protein domain-containing protein</fullName>
    </recommendedName>
</protein>
<gene>
    <name evidence="2" type="ORF">g.8729</name>
</gene>
<dbReference type="PANTHER" id="PTHR47055:SF3">
    <property type="entry name" value="PHORBOL-ESTER_DAG-TYPE DOMAIN-CONTAINING PROTEIN"/>
    <property type="match status" value="1"/>
</dbReference>
<feature type="domain" description="PiggyBac transposable element-derived protein" evidence="1">
    <location>
        <begin position="1"/>
        <end position="355"/>
    </location>
</feature>
<dbReference type="EMBL" id="GECU01003546">
    <property type="protein sequence ID" value="JAT04161.1"/>
    <property type="molecule type" value="Transcribed_RNA"/>
</dbReference>